<dbReference type="EMBL" id="SEZN01000037">
    <property type="protein sequence ID" value="RYU62183.1"/>
    <property type="molecule type" value="Genomic_DNA"/>
</dbReference>
<proteinExistence type="predicted"/>
<keyword evidence="2" id="KW-1185">Reference proteome</keyword>
<protein>
    <submittedName>
        <fullName evidence="1">Uncharacterized protein</fullName>
    </submittedName>
</protein>
<dbReference type="Proteomes" id="UP000294166">
    <property type="component" value="Unassembled WGS sequence"/>
</dbReference>
<accession>A0ABY0I3X3</accession>
<name>A0ABY0I3X3_9GAMM</name>
<evidence type="ECO:0000313" key="2">
    <source>
        <dbReference type="Proteomes" id="UP000294166"/>
    </source>
</evidence>
<reference evidence="1 2" key="1">
    <citation type="submission" date="2019-02" db="EMBL/GenBank/DDBJ databases">
        <title>Genome sequences of Aliivibrio finisterrensis strains from farmed Atlantic salmon.</title>
        <authorList>
            <person name="Bowman J.P."/>
        </authorList>
    </citation>
    <scope>NUCLEOTIDE SEQUENCE [LARGE SCALE GENOMIC DNA]</scope>
    <source>
        <strain evidence="1 2">A21</strain>
    </source>
</reference>
<comment type="caution">
    <text evidence="1">The sequence shown here is derived from an EMBL/GenBank/DDBJ whole genome shotgun (WGS) entry which is preliminary data.</text>
</comment>
<sequence length="155" mass="17671">MDTSALIVERSEEEFAQAIRQLLPKGQYWQESDNAELTALIEGMGAEFKITHAEVQLALLTGFEGDLFGWRLSDYQALLIDCDIKGRVHDTQASPNLIFVSLLPGERSEKAWREFERVRLPHTAIQWIYNASTTLQVQLGNARYIRNTHTHKATL</sequence>
<dbReference type="RefSeq" id="WP_130048936.1">
    <property type="nucleotide sequence ID" value="NZ_SEZL01000035.1"/>
</dbReference>
<evidence type="ECO:0000313" key="1">
    <source>
        <dbReference type="EMBL" id="RYU62183.1"/>
    </source>
</evidence>
<gene>
    <name evidence="1" type="ORF">ERW53_16870</name>
</gene>
<organism evidence="1 2">
    <name type="scientific">Aliivibrio finisterrensis</name>
    <dbReference type="NCBI Taxonomy" id="511998"/>
    <lineage>
        <taxon>Bacteria</taxon>
        <taxon>Pseudomonadati</taxon>
        <taxon>Pseudomonadota</taxon>
        <taxon>Gammaproteobacteria</taxon>
        <taxon>Vibrionales</taxon>
        <taxon>Vibrionaceae</taxon>
        <taxon>Aliivibrio</taxon>
    </lineage>
</organism>